<dbReference type="GO" id="GO:0005634">
    <property type="term" value="C:nucleus"/>
    <property type="evidence" value="ECO:0007669"/>
    <property type="project" value="UniProtKB-SubCell"/>
</dbReference>
<gene>
    <name evidence="13" type="primary">Crtc1</name>
</gene>
<evidence type="ECO:0000259" key="11">
    <source>
        <dbReference type="Pfam" id="PF12884"/>
    </source>
</evidence>
<feature type="region of interest" description="Disordered" evidence="10">
    <location>
        <begin position="398"/>
        <end position="526"/>
    </location>
</feature>
<feature type="compositionally biased region" description="Polar residues" evidence="10">
    <location>
        <begin position="398"/>
        <end position="408"/>
    </location>
</feature>
<evidence type="ECO:0000313" key="13">
    <source>
        <dbReference type="EMBL" id="CAB3233948.1"/>
    </source>
</evidence>
<accession>A0A6F9D9F3</accession>
<feature type="compositionally biased region" description="Low complexity" evidence="10">
    <location>
        <begin position="294"/>
        <end position="305"/>
    </location>
</feature>
<dbReference type="Pfam" id="PF12885">
    <property type="entry name" value="TORC_M"/>
    <property type="match status" value="1"/>
</dbReference>
<dbReference type="EMBL" id="LR784185">
    <property type="protein sequence ID" value="CAB3233948.1"/>
    <property type="molecule type" value="mRNA"/>
</dbReference>
<dbReference type="PANTHER" id="PTHR13589:SF15">
    <property type="entry name" value="CREB-REGULATED TRANSCRIPTION COACTIVATOR, ISOFORM B"/>
    <property type="match status" value="1"/>
</dbReference>
<dbReference type="GO" id="GO:0008140">
    <property type="term" value="F:cAMP response element binding protein binding"/>
    <property type="evidence" value="ECO:0007669"/>
    <property type="project" value="InterPro"/>
</dbReference>
<dbReference type="InterPro" id="IPR024783">
    <property type="entry name" value="TORC_N"/>
</dbReference>
<dbReference type="InterPro" id="IPR024784">
    <property type="entry name" value="TORC_M"/>
</dbReference>
<evidence type="ECO:0000259" key="12">
    <source>
        <dbReference type="Pfam" id="PF12885"/>
    </source>
</evidence>
<feature type="compositionally biased region" description="Low complexity" evidence="10">
    <location>
        <begin position="495"/>
        <end position="507"/>
    </location>
</feature>
<sequence>MANPRKFSEKIALHNQKQAEETAAFERIMQEVSVTRVMPPRAPQTHLNPHPQAYLRPYLGGSLPNVNQIASNPQMELQHPGGFDDMKHPMRHPGRLDSRMRPYTHRRMMPFDINRHRPGHFDAAAGQYPNPYLSPPPESNWRSFPLSRTNSDSALHQSAMNPNAQDHYNPGNAPMHHPVRRDFMDNNFSNMPPYKAMFEKQKIEQHLQAGNRPKSCEAPTINLLQSEVPGVIRTGADGSAMPLSGNGAPPQIPVSLASLSHVTQIGNNTGSLPDLTNLHIPSPLSNPIDYDDAQQQNQQQSQTNNHSIYNQSARSTGNLPAASAIPHMGAGNMRTPASPNRARRHTHNGPGPSPLSLGSPEHTRRIKYPNVTSPKMVGVKSEMKSPPIGGSYTYPYPQQTNMHSSPHHNQGPIPPSMDGRVNMGWQVQNQEHPGSPSHAQNARNMQQGQSGSMQRHVSQQSVDSGGHPLRVDVNAASKVGHQQYQQNRTTQGSITSPLTSPTSPTHTQANFSPVTSPRHEFTTGSNPALSEAYYRSEMSAASLQPLQHQFEQIHVVNDSTSSPHHSTAPPMYSCLAALSEASDGVGGLFSHRSDGQKHGHVPNNINRIPDIVFTGVDEHPGKSGPFSGGDLSAGFMSHELSSEYFPGDELKVNLGLEELQMLEDSHIVTDPVMEDQLSL</sequence>
<dbReference type="Pfam" id="PF12884">
    <property type="entry name" value="TORC_N"/>
    <property type="match status" value="1"/>
</dbReference>
<evidence type="ECO:0000256" key="10">
    <source>
        <dbReference type="SAM" id="MobiDB-lite"/>
    </source>
</evidence>
<protein>
    <submittedName>
        <fullName evidence="13">CREB-regulated transcription coactivator 1-like</fullName>
    </submittedName>
</protein>
<evidence type="ECO:0000256" key="1">
    <source>
        <dbReference type="ARBA" id="ARBA00004123"/>
    </source>
</evidence>
<keyword evidence="4" id="KW-0963">Cytoplasm</keyword>
<feature type="compositionally biased region" description="Polar residues" evidence="10">
    <location>
        <begin position="480"/>
        <end position="494"/>
    </location>
</feature>
<keyword evidence="8" id="KW-0804">Transcription</keyword>
<feature type="compositionally biased region" description="Polar residues" evidence="10">
    <location>
        <begin position="425"/>
        <end position="463"/>
    </location>
</feature>
<evidence type="ECO:0000256" key="4">
    <source>
        <dbReference type="ARBA" id="ARBA00022490"/>
    </source>
</evidence>
<dbReference type="GO" id="GO:0005737">
    <property type="term" value="C:cytoplasm"/>
    <property type="evidence" value="ECO:0007669"/>
    <property type="project" value="UniProtKB-SubCell"/>
</dbReference>
<evidence type="ECO:0000256" key="5">
    <source>
        <dbReference type="ARBA" id="ARBA00022553"/>
    </source>
</evidence>
<dbReference type="PANTHER" id="PTHR13589">
    <property type="entry name" value="CREB-REGULATED TRANSCRIPTION COACTIVATOR"/>
    <property type="match status" value="1"/>
</dbReference>
<evidence type="ECO:0000256" key="7">
    <source>
        <dbReference type="ARBA" id="ARBA00023159"/>
    </source>
</evidence>
<feature type="compositionally biased region" description="Polar residues" evidence="10">
    <location>
        <begin position="306"/>
        <end position="318"/>
    </location>
</feature>
<dbReference type="AlphaFoldDB" id="A0A6F9D9F3"/>
<feature type="domain" description="Transducer of regulated CREB activity N-terminal" evidence="11">
    <location>
        <begin position="3"/>
        <end position="64"/>
    </location>
</feature>
<comment type="similarity">
    <text evidence="3">Belongs to the TORC family.</text>
</comment>
<reference evidence="13" key="1">
    <citation type="submission" date="2020-04" db="EMBL/GenBank/DDBJ databases">
        <authorList>
            <person name="Neveu A P."/>
        </authorList>
    </citation>
    <scope>NUCLEOTIDE SEQUENCE</scope>
    <source>
        <tissue evidence="13">Whole embryo</tissue>
    </source>
</reference>
<feature type="compositionally biased region" description="Polar residues" evidence="10">
    <location>
        <begin position="140"/>
        <end position="166"/>
    </location>
</feature>
<dbReference type="InterPro" id="IPR024786">
    <property type="entry name" value="TORC"/>
</dbReference>
<evidence type="ECO:0000256" key="8">
    <source>
        <dbReference type="ARBA" id="ARBA00023163"/>
    </source>
</evidence>
<name>A0A6F9D9F3_9ASCI</name>
<keyword evidence="6" id="KW-0805">Transcription regulation</keyword>
<feature type="region of interest" description="Disordered" evidence="10">
    <location>
        <begin position="130"/>
        <end position="180"/>
    </location>
</feature>
<evidence type="ECO:0000256" key="2">
    <source>
        <dbReference type="ARBA" id="ARBA00004496"/>
    </source>
</evidence>
<organism evidence="13">
    <name type="scientific">Phallusia mammillata</name>
    <dbReference type="NCBI Taxonomy" id="59560"/>
    <lineage>
        <taxon>Eukaryota</taxon>
        <taxon>Metazoa</taxon>
        <taxon>Chordata</taxon>
        <taxon>Tunicata</taxon>
        <taxon>Ascidiacea</taxon>
        <taxon>Phlebobranchia</taxon>
        <taxon>Ascidiidae</taxon>
        <taxon>Phallusia</taxon>
    </lineage>
</organism>
<feature type="region of interest" description="Disordered" evidence="10">
    <location>
        <begin position="270"/>
        <end position="362"/>
    </location>
</feature>
<evidence type="ECO:0000256" key="3">
    <source>
        <dbReference type="ARBA" id="ARBA00007167"/>
    </source>
</evidence>
<keyword evidence="9" id="KW-0539">Nucleus</keyword>
<dbReference type="GO" id="GO:0045944">
    <property type="term" value="P:positive regulation of transcription by RNA polymerase II"/>
    <property type="evidence" value="ECO:0007669"/>
    <property type="project" value="TreeGrafter"/>
</dbReference>
<comment type="subcellular location">
    <subcellularLocation>
        <location evidence="2">Cytoplasm</location>
    </subcellularLocation>
    <subcellularLocation>
        <location evidence="1">Nucleus</location>
    </subcellularLocation>
</comment>
<evidence type="ECO:0000256" key="6">
    <source>
        <dbReference type="ARBA" id="ARBA00023015"/>
    </source>
</evidence>
<proteinExistence type="evidence at transcript level"/>
<keyword evidence="7" id="KW-0010">Activator</keyword>
<evidence type="ECO:0000256" key="9">
    <source>
        <dbReference type="ARBA" id="ARBA00023242"/>
    </source>
</evidence>
<keyword evidence="5" id="KW-0597">Phosphoprotein</keyword>
<feature type="domain" description="Transducer of regulated CREB activity middle" evidence="12">
    <location>
        <begin position="148"/>
        <end position="300"/>
    </location>
</feature>
<dbReference type="GO" id="GO:0051289">
    <property type="term" value="P:protein homotetramerization"/>
    <property type="evidence" value="ECO:0007669"/>
    <property type="project" value="InterPro"/>
</dbReference>